<dbReference type="InterPro" id="IPR011249">
    <property type="entry name" value="Metalloenz_LuxS/M16"/>
</dbReference>
<evidence type="ECO:0000313" key="1">
    <source>
        <dbReference type="EMBL" id="GAA1216237.1"/>
    </source>
</evidence>
<proteinExistence type="predicted"/>
<dbReference type="SUPFAM" id="SSF63411">
    <property type="entry name" value="LuxS/MPP-like metallohydrolase"/>
    <property type="match status" value="2"/>
</dbReference>
<dbReference type="RefSeq" id="WP_344437944.1">
    <property type="nucleotide sequence ID" value="NZ_BAAALF010000002.1"/>
</dbReference>
<reference evidence="1 2" key="1">
    <citation type="journal article" date="2019" name="Int. J. Syst. Evol. Microbiol.">
        <title>The Global Catalogue of Microorganisms (GCM) 10K type strain sequencing project: providing services to taxonomists for standard genome sequencing and annotation.</title>
        <authorList>
            <consortium name="The Broad Institute Genomics Platform"/>
            <consortium name="The Broad Institute Genome Sequencing Center for Infectious Disease"/>
            <person name="Wu L."/>
            <person name="Ma J."/>
        </authorList>
    </citation>
    <scope>NUCLEOTIDE SEQUENCE [LARGE SCALE GENOMIC DNA]</scope>
    <source>
        <strain evidence="1 2">JCM 13004</strain>
    </source>
</reference>
<dbReference type="Gene3D" id="3.30.830.10">
    <property type="entry name" value="Metalloenzyme, LuxS/M16 peptidase-like"/>
    <property type="match status" value="2"/>
</dbReference>
<gene>
    <name evidence="1" type="ORF">GCM10009665_02560</name>
</gene>
<organism evidence="1 2">
    <name type="scientific">Kitasatospora nipponensis</name>
    <dbReference type="NCBI Taxonomy" id="258049"/>
    <lineage>
        <taxon>Bacteria</taxon>
        <taxon>Bacillati</taxon>
        <taxon>Actinomycetota</taxon>
        <taxon>Actinomycetes</taxon>
        <taxon>Kitasatosporales</taxon>
        <taxon>Streptomycetaceae</taxon>
        <taxon>Kitasatospora</taxon>
    </lineage>
</organism>
<name>A0ABN1VPJ0_9ACTN</name>
<dbReference type="Proteomes" id="UP001500037">
    <property type="component" value="Unassembled WGS sequence"/>
</dbReference>
<evidence type="ECO:0008006" key="3">
    <source>
        <dbReference type="Google" id="ProtNLM"/>
    </source>
</evidence>
<keyword evidence="2" id="KW-1185">Reference proteome</keyword>
<protein>
    <recommendedName>
        <fullName evidence="3">Zn-dependent peptidase</fullName>
    </recommendedName>
</protein>
<evidence type="ECO:0000313" key="2">
    <source>
        <dbReference type="Proteomes" id="UP001500037"/>
    </source>
</evidence>
<accession>A0ABN1VPJ0</accession>
<comment type="caution">
    <text evidence="1">The sequence shown here is derived from an EMBL/GenBank/DDBJ whole genome shotgun (WGS) entry which is preliminary data.</text>
</comment>
<sequence length="491" mass="52715">MQRDVIDGVPVLWTEEPGPLEAALVFGCGARDETFRTLGVTHLVEHLAMSTLPRLHHEHNAAVDLDTTRFTCSGRPEQVARFLELVCRALGDLPMDRLEQESGVLAAEGGQVTHPTVAALLSHRYGASGPGLAPYAGPGPDRIGPQAVRDLVQRFFHAENAVLVLSGPPPAGLRLPLLPGRRPVRTAAEPLPVVTPSWREDDAHGPGLALRVDPQDPAVQMAVAVLAERLRLAARHQRGLSYHVGYESVAGGPGQGPGEQVIHLDAREGEAGQVAELLWAEAWRLAEQGPTDAELAEELAGAVEQLTSPDEDDEVAGALGVELLDRPWCPRSERLARLERVTVDQARTAFAAALRSALLVVPCGVRPDFAAAFLPEHRAGGGRRLPTDGLELRPPLLARLFSGDARAVRLRVTDRGLTMRFPGGQVHEVRYEEVVGVEARGEGRLVFGAGGDVIPVIEDLFTDLRAAVRTIDAAIPPALHYPASAYRPAEL</sequence>
<dbReference type="EMBL" id="BAAALF010000002">
    <property type="protein sequence ID" value="GAA1216237.1"/>
    <property type="molecule type" value="Genomic_DNA"/>
</dbReference>